<evidence type="ECO:0000256" key="3">
    <source>
        <dbReference type="RuleBase" id="RU362003"/>
    </source>
</evidence>
<dbReference type="InterPro" id="IPR018333">
    <property type="entry name" value="Squalene_cyclase"/>
</dbReference>
<feature type="domain" description="Squalene cyclase C-terminal" evidence="4">
    <location>
        <begin position="301"/>
        <end position="641"/>
    </location>
</feature>
<evidence type="ECO:0000313" key="6">
    <source>
        <dbReference type="EMBL" id="KAK3682873.1"/>
    </source>
</evidence>
<comment type="caution">
    <text evidence="6">The sequence shown here is derived from an EMBL/GenBank/DDBJ whole genome shotgun (WGS) entry which is preliminary data.</text>
</comment>
<dbReference type="InterPro" id="IPR008930">
    <property type="entry name" value="Terpenoid_cyclase/PrenylTrfase"/>
</dbReference>
<reference evidence="6" key="2">
    <citation type="submission" date="2023-06" db="EMBL/GenBank/DDBJ databases">
        <authorList>
            <consortium name="Lawrence Berkeley National Laboratory"/>
            <person name="Haridas S."/>
            <person name="Hensen N."/>
            <person name="Bonometti L."/>
            <person name="Westerberg I."/>
            <person name="Brannstrom I.O."/>
            <person name="Guillou S."/>
            <person name="Cros-Aarteil S."/>
            <person name="Calhoun S."/>
            <person name="Kuo A."/>
            <person name="Mondo S."/>
            <person name="Pangilinan J."/>
            <person name="Riley R."/>
            <person name="Labutti K."/>
            <person name="Andreopoulos B."/>
            <person name="Lipzen A."/>
            <person name="Chen C."/>
            <person name="Yanf M."/>
            <person name="Daum C."/>
            <person name="Ng V."/>
            <person name="Clum A."/>
            <person name="Steindorff A."/>
            <person name="Ohm R."/>
            <person name="Martin F."/>
            <person name="Silar P."/>
            <person name="Natvig D."/>
            <person name="Lalanne C."/>
            <person name="Gautier V."/>
            <person name="Ament-Velasquez S.L."/>
            <person name="Kruys A."/>
            <person name="Hutchinson M.I."/>
            <person name="Powell A.J."/>
            <person name="Barry K."/>
            <person name="Miller A.N."/>
            <person name="Grigoriev I.V."/>
            <person name="Debuchy R."/>
            <person name="Gladieux P."/>
            <person name="Thoren M.H."/>
            <person name="Johannesson H."/>
        </authorList>
    </citation>
    <scope>NUCLEOTIDE SEQUENCE</scope>
    <source>
        <strain evidence="6">CBS 314.62</strain>
    </source>
</reference>
<dbReference type="Pfam" id="PF13249">
    <property type="entry name" value="SQHop_cyclase_N"/>
    <property type="match status" value="1"/>
</dbReference>
<dbReference type="NCBIfam" id="TIGR01507">
    <property type="entry name" value="hopene_cyclase"/>
    <property type="match status" value="1"/>
</dbReference>
<keyword evidence="1" id="KW-0677">Repeat</keyword>
<evidence type="ECO:0000259" key="4">
    <source>
        <dbReference type="Pfam" id="PF13243"/>
    </source>
</evidence>
<dbReference type="EMBL" id="JAULSO010000005">
    <property type="protein sequence ID" value="KAK3682873.1"/>
    <property type="molecule type" value="Genomic_DNA"/>
</dbReference>
<dbReference type="NCBIfam" id="TIGR01787">
    <property type="entry name" value="squalene_cyclas"/>
    <property type="match status" value="1"/>
</dbReference>
<comment type="similarity">
    <text evidence="3">Belongs to the terpene cyclase/mutase family.</text>
</comment>
<dbReference type="InterPro" id="IPR032696">
    <property type="entry name" value="SQ_cyclase_C"/>
</dbReference>
<dbReference type="Proteomes" id="UP001270362">
    <property type="component" value="Unassembled WGS sequence"/>
</dbReference>
<keyword evidence="2 3" id="KW-0413">Isomerase</keyword>
<dbReference type="EC" id="5.4.99.-" evidence="3"/>
<dbReference type="AlphaFoldDB" id="A0AAE0X1L1"/>
<gene>
    <name evidence="6" type="ORF">B0T22DRAFT_502059</name>
</gene>
<dbReference type="Gene3D" id="1.50.10.20">
    <property type="match status" value="2"/>
</dbReference>
<dbReference type="InterPro" id="IPR032697">
    <property type="entry name" value="SQ_cyclase_N"/>
</dbReference>
<proteinExistence type="inferred from homology"/>
<feature type="domain" description="Squalene cyclase N-terminal" evidence="5">
    <location>
        <begin position="10"/>
        <end position="292"/>
    </location>
</feature>
<accession>A0AAE0X1L1</accession>
<dbReference type="SFLD" id="SFLDG01016">
    <property type="entry name" value="Prenyltransferase_Like_2"/>
    <property type="match status" value="1"/>
</dbReference>
<sequence length="660" mass="72742">MIVSQAEEAIAKAQKYAWAITEPDGHWYGELRANVTLTAEHVFFYQSMGKHIPDAEQYRRYLLGQQQADGSWTIAPDYPGDVSTTSEAYLALKILGMTPDDPAMHRARTFIRRAGGVEAAAVPQLPAELILLPSHLPLNIYRLSSWARSTIVPLLLIAHHQPIYALPNKTSPTNDYLDELWLNPSSKMVPLGPSILSPLSHHADLLSYFFLALDKALSILNGLRNLPMVRAYARRRCLSWILARQENSGDWAGIIPPMHLGIQALLLEGYSPQSPQVQSGIAAIERFTWHDAKGKRLQSCVSPVWDTVLMVRALADTTTPPSHAGLLRAVKWIKSRQILGPEGDWRVYNPSLSPGGFAFEYHNTWYPDVDDTAAAILALISHSPEAIDSCTVAAAATWILGMQNRDGGWATFDTDNDALWLNKIPFSDMDSLCDPSTADVTGRVIEAFGLIISLAKTGTWHVAPGLLDHLLVASDRAIHYLAHAQEPNGSWYGRWGVNYVYGTSNVLAGLGYFADPGSELVRDMLDSGTAWLVKMQNRDDDGGWGEELMTYRDKARAGRGAPSTPSQTAWGVIGLLVTLPPEHEAVMAGVQCLVRMQTEDRGDGGGSWPEERYTGTGFPNFFYIGYTLYRHYFPMMALGRFVRAVKARGGVVVTNGVKGE</sequence>
<protein>
    <recommendedName>
        <fullName evidence="3">Terpene cyclase/mutase family member</fullName>
        <ecNumber evidence="3">5.4.99.-</ecNumber>
    </recommendedName>
</protein>
<evidence type="ECO:0000259" key="5">
    <source>
        <dbReference type="Pfam" id="PF13249"/>
    </source>
</evidence>
<organism evidence="6 7">
    <name type="scientific">Podospora appendiculata</name>
    <dbReference type="NCBI Taxonomy" id="314037"/>
    <lineage>
        <taxon>Eukaryota</taxon>
        <taxon>Fungi</taxon>
        <taxon>Dikarya</taxon>
        <taxon>Ascomycota</taxon>
        <taxon>Pezizomycotina</taxon>
        <taxon>Sordariomycetes</taxon>
        <taxon>Sordariomycetidae</taxon>
        <taxon>Sordariales</taxon>
        <taxon>Podosporaceae</taxon>
        <taxon>Podospora</taxon>
    </lineage>
</organism>
<evidence type="ECO:0000313" key="7">
    <source>
        <dbReference type="Proteomes" id="UP001270362"/>
    </source>
</evidence>
<dbReference type="GO" id="GO:0016866">
    <property type="term" value="F:intramolecular transferase activity"/>
    <property type="evidence" value="ECO:0007669"/>
    <property type="project" value="InterPro"/>
</dbReference>
<reference evidence="6" key="1">
    <citation type="journal article" date="2023" name="Mol. Phylogenet. Evol.">
        <title>Genome-scale phylogeny and comparative genomics of the fungal order Sordariales.</title>
        <authorList>
            <person name="Hensen N."/>
            <person name="Bonometti L."/>
            <person name="Westerberg I."/>
            <person name="Brannstrom I.O."/>
            <person name="Guillou S."/>
            <person name="Cros-Aarteil S."/>
            <person name="Calhoun S."/>
            <person name="Haridas S."/>
            <person name="Kuo A."/>
            <person name="Mondo S."/>
            <person name="Pangilinan J."/>
            <person name="Riley R."/>
            <person name="LaButti K."/>
            <person name="Andreopoulos B."/>
            <person name="Lipzen A."/>
            <person name="Chen C."/>
            <person name="Yan M."/>
            <person name="Daum C."/>
            <person name="Ng V."/>
            <person name="Clum A."/>
            <person name="Steindorff A."/>
            <person name="Ohm R.A."/>
            <person name="Martin F."/>
            <person name="Silar P."/>
            <person name="Natvig D.O."/>
            <person name="Lalanne C."/>
            <person name="Gautier V."/>
            <person name="Ament-Velasquez S.L."/>
            <person name="Kruys A."/>
            <person name="Hutchinson M.I."/>
            <person name="Powell A.J."/>
            <person name="Barry K."/>
            <person name="Miller A.N."/>
            <person name="Grigoriev I.V."/>
            <person name="Debuchy R."/>
            <person name="Gladieux P."/>
            <person name="Hiltunen Thoren M."/>
            <person name="Johannesson H."/>
        </authorList>
    </citation>
    <scope>NUCLEOTIDE SEQUENCE</scope>
    <source>
        <strain evidence="6">CBS 314.62</strain>
    </source>
</reference>
<dbReference type="GO" id="GO:0005811">
    <property type="term" value="C:lipid droplet"/>
    <property type="evidence" value="ECO:0007669"/>
    <property type="project" value="InterPro"/>
</dbReference>
<evidence type="ECO:0000256" key="2">
    <source>
        <dbReference type="ARBA" id="ARBA00023235"/>
    </source>
</evidence>
<keyword evidence="7" id="KW-1185">Reference proteome</keyword>
<evidence type="ECO:0000256" key="1">
    <source>
        <dbReference type="ARBA" id="ARBA00022737"/>
    </source>
</evidence>
<dbReference type="GO" id="GO:0016104">
    <property type="term" value="P:triterpenoid biosynthetic process"/>
    <property type="evidence" value="ECO:0007669"/>
    <property type="project" value="InterPro"/>
</dbReference>
<dbReference type="Pfam" id="PF13243">
    <property type="entry name" value="SQHop_cyclase_C"/>
    <property type="match status" value="1"/>
</dbReference>
<dbReference type="SUPFAM" id="SSF48239">
    <property type="entry name" value="Terpenoid cyclases/Protein prenyltransferases"/>
    <property type="match status" value="2"/>
</dbReference>
<dbReference type="PANTHER" id="PTHR11764:SF82">
    <property type="entry name" value="TERPENE CYCLASE_MUTASE FAMILY MEMBER"/>
    <property type="match status" value="1"/>
</dbReference>
<dbReference type="InterPro" id="IPR006400">
    <property type="entry name" value="Hopene-cyclase"/>
</dbReference>
<dbReference type="PANTHER" id="PTHR11764">
    <property type="entry name" value="TERPENE CYCLASE/MUTASE FAMILY MEMBER"/>
    <property type="match status" value="1"/>
</dbReference>
<name>A0AAE0X1L1_9PEZI</name>